<evidence type="ECO:0000313" key="7">
    <source>
        <dbReference type="EMBL" id="KFK25232.1"/>
    </source>
</evidence>
<feature type="compositionally biased region" description="Polar residues" evidence="5">
    <location>
        <begin position="432"/>
        <end position="441"/>
    </location>
</feature>
<dbReference type="InterPro" id="IPR036390">
    <property type="entry name" value="WH_DNA-bd_sf"/>
</dbReference>
<dbReference type="GO" id="GO:0045910">
    <property type="term" value="P:negative regulation of DNA recombination"/>
    <property type="evidence" value="ECO:0007669"/>
    <property type="project" value="TreeGrafter"/>
</dbReference>
<organism evidence="7 8">
    <name type="scientific">Arabis alpina</name>
    <name type="common">Alpine rock-cress</name>
    <dbReference type="NCBI Taxonomy" id="50452"/>
    <lineage>
        <taxon>Eukaryota</taxon>
        <taxon>Viridiplantae</taxon>
        <taxon>Streptophyta</taxon>
        <taxon>Embryophyta</taxon>
        <taxon>Tracheophyta</taxon>
        <taxon>Spermatophyta</taxon>
        <taxon>Magnoliopsida</taxon>
        <taxon>eudicotyledons</taxon>
        <taxon>Gunneridae</taxon>
        <taxon>Pentapetalae</taxon>
        <taxon>rosids</taxon>
        <taxon>malvids</taxon>
        <taxon>Brassicales</taxon>
        <taxon>Brassicaceae</taxon>
        <taxon>Arabideae</taxon>
        <taxon>Arabis</taxon>
    </lineage>
</organism>
<accession>A0A087G5T0</accession>
<evidence type="ECO:0000313" key="8">
    <source>
        <dbReference type="Proteomes" id="UP000029120"/>
    </source>
</evidence>
<comment type="subcellular location">
    <subcellularLocation>
        <location evidence="2">Chromosome</location>
    </subcellularLocation>
    <subcellularLocation>
        <location evidence="1">Nucleus</location>
    </subcellularLocation>
</comment>
<dbReference type="GO" id="GO:0006334">
    <property type="term" value="P:nucleosome assembly"/>
    <property type="evidence" value="ECO:0007669"/>
    <property type="project" value="InterPro"/>
</dbReference>
<feature type="domain" description="H15" evidence="6">
    <location>
        <begin position="54"/>
        <end position="123"/>
    </location>
</feature>
<dbReference type="SUPFAM" id="SSF46785">
    <property type="entry name" value="Winged helix' DNA-binding domain"/>
    <property type="match status" value="1"/>
</dbReference>
<dbReference type="PANTHER" id="PTHR11467:SF109">
    <property type="entry name" value="H15 DOMAIN-CONTAINING PROTEIN"/>
    <property type="match status" value="1"/>
</dbReference>
<keyword evidence="8" id="KW-1185">Reference proteome</keyword>
<dbReference type="eggNOG" id="ENOG502SAHP">
    <property type="taxonomic scope" value="Eukaryota"/>
</dbReference>
<keyword evidence="4" id="KW-0539">Nucleus</keyword>
<dbReference type="InterPro" id="IPR005818">
    <property type="entry name" value="Histone_H1/H5_H15"/>
</dbReference>
<gene>
    <name evidence="7" type="ordered locus">AALP_Aa8g084500</name>
</gene>
<evidence type="ECO:0000256" key="3">
    <source>
        <dbReference type="ARBA" id="ARBA00023125"/>
    </source>
</evidence>
<dbReference type="EMBL" id="CM002876">
    <property type="protein sequence ID" value="KFK25232.1"/>
    <property type="molecule type" value="Genomic_DNA"/>
</dbReference>
<dbReference type="GO" id="GO:0030261">
    <property type="term" value="P:chromosome condensation"/>
    <property type="evidence" value="ECO:0007669"/>
    <property type="project" value="TreeGrafter"/>
</dbReference>
<dbReference type="SMART" id="SM00526">
    <property type="entry name" value="H15"/>
    <property type="match status" value="1"/>
</dbReference>
<dbReference type="GO" id="GO:0031492">
    <property type="term" value="F:nucleosomal DNA binding"/>
    <property type="evidence" value="ECO:0007669"/>
    <property type="project" value="TreeGrafter"/>
</dbReference>
<feature type="compositionally biased region" description="Basic residues" evidence="5">
    <location>
        <begin position="456"/>
        <end position="467"/>
    </location>
</feature>
<dbReference type="GO" id="GO:0000786">
    <property type="term" value="C:nucleosome"/>
    <property type="evidence" value="ECO:0007669"/>
    <property type="project" value="InterPro"/>
</dbReference>
<evidence type="ECO:0000256" key="2">
    <source>
        <dbReference type="ARBA" id="ARBA00004286"/>
    </source>
</evidence>
<dbReference type="InterPro" id="IPR036388">
    <property type="entry name" value="WH-like_DNA-bd_sf"/>
</dbReference>
<dbReference type="CDD" id="cd00073">
    <property type="entry name" value="H15"/>
    <property type="match status" value="1"/>
</dbReference>
<dbReference type="AlphaFoldDB" id="A0A087G5T0"/>
<evidence type="ECO:0000256" key="1">
    <source>
        <dbReference type="ARBA" id="ARBA00004123"/>
    </source>
</evidence>
<reference evidence="8" key="1">
    <citation type="journal article" date="2015" name="Nat. Plants">
        <title>Genome expansion of Arabis alpina linked with retrotransposition and reduced symmetric DNA methylation.</title>
        <authorList>
            <person name="Willing E.M."/>
            <person name="Rawat V."/>
            <person name="Mandakova T."/>
            <person name="Maumus F."/>
            <person name="James G.V."/>
            <person name="Nordstroem K.J."/>
            <person name="Becker C."/>
            <person name="Warthmann N."/>
            <person name="Chica C."/>
            <person name="Szarzynska B."/>
            <person name="Zytnicki M."/>
            <person name="Albani M.C."/>
            <person name="Kiefer C."/>
            <person name="Bergonzi S."/>
            <person name="Castaings L."/>
            <person name="Mateos J.L."/>
            <person name="Berns M.C."/>
            <person name="Bujdoso N."/>
            <person name="Piofczyk T."/>
            <person name="de Lorenzo L."/>
            <person name="Barrero-Sicilia C."/>
            <person name="Mateos I."/>
            <person name="Piednoel M."/>
            <person name="Hagmann J."/>
            <person name="Chen-Min-Tao R."/>
            <person name="Iglesias-Fernandez R."/>
            <person name="Schuster S.C."/>
            <person name="Alonso-Blanco C."/>
            <person name="Roudier F."/>
            <person name="Carbonero P."/>
            <person name="Paz-Ares J."/>
            <person name="Davis S.J."/>
            <person name="Pecinka A."/>
            <person name="Quesneville H."/>
            <person name="Colot V."/>
            <person name="Lysak M.A."/>
            <person name="Weigel D."/>
            <person name="Coupland G."/>
            <person name="Schneeberger K."/>
        </authorList>
    </citation>
    <scope>NUCLEOTIDE SEQUENCE [LARGE SCALE GENOMIC DNA]</scope>
    <source>
        <strain evidence="8">cv. Pajares</strain>
    </source>
</reference>
<name>A0A087G5T0_ARAAL</name>
<evidence type="ECO:0000256" key="5">
    <source>
        <dbReference type="SAM" id="MobiDB-lite"/>
    </source>
</evidence>
<dbReference type="OrthoDB" id="1110759at2759"/>
<evidence type="ECO:0000256" key="4">
    <source>
        <dbReference type="ARBA" id="ARBA00023242"/>
    </source>
</evidence>
<dbReference type="PROSITE" id="PS51504">
    <property type="entry name" value="H15"/>
    <property type="match status" value="1"/>
</dbReference>
<keyword evidence="3" id="KW-0238">DNA-binding</keyword>
<feature type="compositionally biased region" description="Basic and acidic residues" evidence="5">
    <location>
        <begin position="411"/>
        <end position="431"/>
    </location>
</feature>
<feature type="region of interest" description="Disordered" evidence="5">
    <location>
        <begin position="411"/>
        <end position="484"/>
    </location>
</feature>
<dbReference type="Gramene" id="KFK25232">
    <property type="protein sequence ID" value="KFK25232"/>
    <property type="gene ID" value="AALP_AA8G084500"/>
</dbReference>
<dbReference type="OMA" id="LMSMAHE"/>
<dbReference type="FunFam" id="1.10.10.10:FF:000493">
    <property type="entry name" value="HMG-Y-related protein A"/>
    <property type="match status" value="1"/>
</dbReference>
<feature type="compositionally biased region" description="Basic and acidic residues" evidence="5">
    <location>
        <begin position="442"/>
        <end position="454"/>
    </location>
</feature>
<dbReference type="Pfam" id="PF00538">
    <property type="entry name" value="Linker_histone"/>
    <property type="match status" value="1"/>
</dbReference>
<sequence>MTATTTLVSMAHERKVENLRTFMVNLANSRGFSLPETKLFDQKFLDLCLYRTPDHPTYSAMIFVAITDLNEEGGSGEEAISEFIKSKYKNLPFAHRSLLSHHLTKLVEKREILCDSKNYCYSLPGEKKSDAIVSIDAERKSLVITLSRDDQCAANEAVTHQNKEESVRMLKSMDNKEDLLEERSLTVSENSPKRKACCDINVIEVSHTEDNEVDAWLRDSPVETHRIEGVAKEPEVALEPREIVGRIEANSEGVALEPSEIEGRIEANNEGIELYEIVVLDEQNDIVIEDSGEGEKSLRGIISKERKTELLRTSNTVKEACVEVKSGSYKRLWECQTEACSNIIALEKMLKQCREKDQQKKAVSETDDRLPLSMESCKELRKLAQKIESQFSEIIDSTDEAVVPYTEPRGCEIRGKSEGSVHEGSNKRKTCENNGSETTSKQPEEKEREIDLQKKQQAKKTRVKRRKDIGTIVLRKSPIVRKPI</sequence>
<dbReference type="GO" id="GO:0005730">
    <property type="term" value="C:nucleolus"/>
    <property type="evidence" value="ECO:0007669"/>
    <property type="project" value="TreeGrafter"/>
</dbReference>
<evidence type="ECO:0000259" key="6">
    <source>
        <dbReference type="PROSITE" id="PS51504"/>
    </source>
</evidence>
<dbReference type="Gene3D" id="1.10.10.10">
    <property type="entry name" value="Winged helix-like DNA-binding domain superfamily/Winged helix DNA-binding domain"/>
    <property type="match status" value="1"/>
</dbReference>
<dbReference type="Proteomes" id="UP000029120">
    <property type="component" value="Chromosome 8"/>
</dbReference>
<proteinExistence type="predicted"/>
<protein>
    <recommendedName>
        <fullName evidence="6">H15 domain-containing protein</fullName>
    </recommendedName>
</protein>
<dbReference type="GO" id="GO:0003690">
    <property type="term" value="F:double-stranded DNA binding"/>
    <property type="evidence" value="ECO:0007669"/>
    <property type="project" value="TreeGrafter"/>
</dbReference>
<dbReference type="PANTHER" id="PTHR11467">
    <property type="entry name" value="HISTONE H1"/>
    <property type="match status" value="1"/>
</dbReference>